<evidence type="ECO:0000256" key="1">
    <source>
        <dbReference type="ARBA" id="ARBA00022729"/>
    </source>
</evidence>
<sequence>MTPIPGSALFPNDISSNSTSHLKRAQPVLSQDTFVTTEDSECADIVGFGVEGVSIGRYKGGKMHIVNHVLKSFGQEAGGWSIQNHVRLLASTTSPWRKDIVGFGSSGVWVAPNLGNNVFGPPKQVLEGFYGSVPCAGGWSNSSHIRLMADVRKTGYADIVGFAHAGVYISDNVNQGEYKQPRCAVYDFGNEQGWRVDRHLRFLADVTGDGFPDIVGFGDNDVIVGVNNKDGTFQPGRTVLDDFCHFSGDWWNDEHPRFLADLTGNGRVDIIGFKNNQVFTSLNQGSCKFGPVVSHDLGLPSWTSDEHVFVVTALARGEPADIVLFGEEGVYIAKNMGNGTFKPATLVLRSFGERQGWDKTKHPRFVADLTRNGYADIIGFGGAQVFAALNQGDGTFGKAIALCKEFAYLEGWQPETTVRYVANLYRYN</sequence>
<dbReference type="Pfam" id="PF13517">
    <property type="entry name" value="FG-GAP_3"/>
    <property type="match status" value="1"/>
</dbReference>
<feature type="non-terminal residue" evidence="2">
    <location>
        <position position="428"/>
    </location>
</feature>
<accession>A0A5C3LBD9</accession>
<dbReference type="InterPro" id="IPR028994">
    <property type="entry name" value="Integrin_alpha_N"/>
</dbReference>
<evidence type="ECO:0000313" key="2">
    <source>
        <dbReference type="EMBL" id="TFK25608.1"/>
    </source>
</evidence>
<organism evidence="2 3">
    <name type="scientific">Coprinopsis marcescibilis</name>
    <name type="common">Agaric fungus</name>
    <name type="synonym">Psathyrella marcescibilis</name>
    <dbReference type="NCBI Taxonomy" id="230819"/>
    <lineage>
        <taxon>Eukaryota</taxon>
        <taxon>Fungi</taxon>
        <taxon>Dikarya</taxon>
        <taxon>Basidiomycota</taxon>
        <taxon>Agaricomycotina</taxon>
        <taxon>Agaricomycetes</taxon>
        <taxon>Agaricomycetidae</taxon>
        <taxon>Agaricales</taxon>
        <taxon>Agaricineae</taxon>
        <taxon>Psathyrellaceae</taxon>
        <taxon>Coprinopsis</taxon>
    </lineage>
</organism>
<keyword evidence="2" id="KW-0430">Lectin</keyword>
<proteinExistence type="predicted"/>
<dbReference type="GO" id="GO:0030246">
    <property type="term" value="F:carbohydrate binding"/>
    <property type="evidence" value="ECO:0007669"/>
    <property type="project" value="UniProtKB-KW"/>
</dbReference>
<name>A0A5C3LBD9_COPMA</name>
<protein>
    <submittedName>
        <fullName evidence="2">Psathyrella Velutina lectin At 1.5a resolution</fullName>
    </submittedName>
</protein>
<evidence type="ECO:0000313" key="3">
    <source>
        <dbReference type="Proteomes" id="UP000307440"/>
    </source>
</evidence>
<dbReference type="InterPro" id="IPR013517">
    <property type="entry name" value="FG-GAP"/>
</dbReference>
<dbReference type="AlphaFoldDB" id="A0A5C3LBD9"/>
<keyword evidence="1" id="KW-0732">Signal</keyword>
<dbReference type="SUPFAM" id="SSF69318">
    <property type="entry name" value="Integrin alpha N-terminal domain"/>
    <property type="match status" value="1"/>
</dbReference>
<reference evidence="2 3" key="1">
    <citation type="journal article" date="2019" name="Nat. Ecol. Evol.">
        <title>Megaphylogeny resolves global patterns of mushroom evolution.</title>
        <authorList>
            <person name="Varga T."/>
            <person name="Krizsan K."/>
            <person name="Foldi C."/>
            <person name="Dima B."/>
            <person name="Sanchez-Garcia M."/>
            <person name="Sanchez-Ramirez S."/>
            <person name="Szollosi G.J."/>
            <person name="Szarkandi J.G."/>
            <person name="Papp V."/>
            <person name="Albert L."/>
            <person name="Andreopoulos W."/>
            <person name="Angelini C."/>
            <person name="Antonin V."/>
            <person name="Barry K.W."/>
            <person name="Bougher N.L."/>
            <person name="Buchanan P."/>
            <person name="Buyck B."/>
            <person name="Bense V."/>
            <person name="Catcheside P."/>
            <person name="Chovatia M."/>
            <person name="Cooper J."/>
            <person name="Damon W."/>
            <person name="Desjardin D."/>
            <person name="Finy P."/>
            <person name="Geml J."/>
            <person name="Haridas S."/>
            <person name="Hughes K."/>
            <person name="Justo A."/>
            <person name="Karasinski D."/>
            <person name="Kautmanova I."/>
            <person name="Kiss B."/>
            <person name="Kocsube S."/>
            <person name="Kotiranta H."/>
            <person name="LaButti K.M."/>
            <person name="Lechner B.E."/>
            <person name="Liimatainen K."/>
            <person name="Lipzen A."/>
            <person name="Lukacs Z."/>
            <person name="Mihaltcheva S."/>
            <person name="Morgado L.N."/>
            <person name="Niskanen T."/>
            <person name="Noordeloos M.E."/>
            <person name="Ohm R.A."/>
            <person name="Ortiz-Santana B."/>
            <person name="Ovrebo C."/>
            <person name="Racz N."/>
            <person name="Riley R."/>
            <person name="Savchenko A."/>
            <person name="Shiryaev A."/>
            <person name="Soop K."/>
            <person name="Spirin V."/>
            <person name="Szebenyi C."/>
            <person name="Tomsovsky M."/>
            <person name="Tulloss R.E."/>
            <person name="Uehling J."/>
            <person name="Grigoriev I.V."/>
            <person name="Vagvolgyi C."/>
            <person name="Papp T."/>
            <person name="Martin F.M."/>
            <person name="Miettinen O."/>
            <person name="Hibbett D.S."/>
            <person name="Nagy L.G."/>
        </authorList>
    </citation>
    <scope>NUCLEOTIDE SEQUENCE [LARGE SCALE GENOMIC DNA]</scope>
    <source>
        <strain evidence="2 3">CBS 121175</strain>
    </source>
</reference>
<dbReference type="EMBL" id="ML210184">
    <property type="protein sequence ID" value="TFK25608.1"/>
    <property type="molecule type" value="Genomic_DNA"/>
</dbReference>
<gene>
    <name evidence="2" type="ORF">FA15DRAFT_668307</name>
</gene>
<dbReference type="OrthoDB" id="3153136at2759"/>
<dbReference type="Proteomes" id="UP000307440">
    <property type="component" value="Unassembled WGS sequence"/>
</dbReference>
<keyword evidence="3" id="KW-1185">Reference proteome</keyword>